<dbReference type="GO" id="GO:0008237">
    <property type="term" value="F:metallopeptidase activity"/>
    <property type="evidence" value="ECO:0007669"/>
    <property type="project" value="UniProtKB-KW"/>
</dbReference>
<dbReference type="EC" id="3.4.24.-" evidence="5"/>
<dbReference type="GO" id="GO:0005524">
    <property type="term" value="F:ATP binding"/>
    <property type="evidence" value="ECO:0007669"/>
    <property type="project" value="UniProtKB-KW"/>
</dbReference>
<dbReference type="SUPFAM" id="SSF52540">
    <property type="entry name" value="P-loop containing nucleoside triphosphate hydrolases"/>
    <property type="match status" value="1"/>
</dbReference>
<dbReference type="EMBL" id="JPEP01000002">
    <property type="protein sequence ID" value="KEY19430.1"/>
    <property type="molecule type" value="Genomic_DNA"/>
</dbReference>
<dbReference type="EMBL" id="LR134441">
    <property type="protein sequence ID" value="VEH97491.1"/>
    <property type="molecule type" value="Genomic_DNA"/>
</dbReference>
<evidence type="ECO:0000313" key="5">
    <source>
        <dbReference type="EMBL" id="VEH97491.1"/>
    </source>
</evidence>
<dbReference type="OrthoDB" id="1267583at2"/>
<evidence type="ECO:0000256" key="2">
    <source>
        <dbReference type="ARBA" id="ARBA00022840"/>
    </source>
</evidence>
<evidence type="ECO:0000256" key="1">
    <source>
        <dbReference type="ARBA" id="ARBA00022741"/>
    </source>
</evidence>
<dbReference type="RefSeq" id="WP_034720538.1">
    <property type="nucleotide sequence ID" value="NZ_FOIX01000003.1"/>
</dbReference>
<keyword evidence="5" id="KW-0645">Protease</keyword>
<protein>
    <submittedName>
        <fullName evidence="5">ATP-dependent zinc metalloprotease FtsH</fullName>
        <ecNumber evidence="5">3.4.24.-</ecNumber>
    </submittedName>
    <submittedName>
        <fullName evidence="4">ATPase AAA</fullName>
    </submittedName>
</protein>
<dbReference type="InterPro" id="IPR050168">
    <property type="entry name" value="AAA_ATPase_domain"/>
</dbReference>
<gene>
    <name evidence="5" type="primary">ftsH</name>
    <name evidence="4" type="ORF">HY04_13615</name>
    <name evidence="5" type="ORF">NCTC13489_00856</name>
</gene>
<accession>A0A3S4YRC6</accession>
<feature type="domain" description="ATPase AAA-type core" evidence="3">
    <location>
        <begin position="166"/>
        <end position="294"/>
    </location>
</feature>
<dbReference type="Gene3D" id="3.40.50.300">
    <property type="entry name" value="P-loop containing nucleotide triphosphate hydrolases"/>
    <property type="match status" value="1"/>
</dbReference>
<dbReference type="GO" id="GO:0016887">
    <property type="term" value="F:ATP hydrolysis activity"/>
    <property type="evidence" value="ECO:0007669"/>
    <property type="project" value="InterPro"/>
</dbReference>
<keyword evidence="2" id="KW-0067">ATP-binding</keyword>
<reference evidence="4 6" key="1">
    <citation type="submission" date="2014-07" db="EMBL/GenBank/DDBJ databases">
        <authorList>
            <person name="Pisani N.G."/>
            <person name="Newman J.D."/>
        </authorList>
    </citation>
    <scope>NUCLEOTIDE SEQUENCE [LARGE SCALE GENOMIC DNA]</scope>
    <source>
        <strain evidence="4 6">LMG 24720</strain>
    </source>
</reference>
<reference evidence="5 7" key="2">
    <citation type="submission" date="2018-12" db="EMBL/GenBank/DDBJ databases">
        <authorList>
            <consortium name="Pathogen Informatics"/>
        </authorList>
    </citation>
    <scope>NUCLEOTIDE SEQUENCE [LARGE SCALE GENOMIC DNA]</scope>
    <source>
        <strain evidence="5 7">NCTC13489</strain>
    </source>
</reference>
<keyword evidence="1" id="KW-0547">Nucleotide-binding</keyword>
<sequence length="449" mass="52177">MKLADLAKELKIPTDSFIKFIQDFDLELSECITTNFDVKDDFARFARENITFLKKYSEDLNQNKSIEEIAENIDQPTNKVAEIIKKDKPKVFDNGKYRSSVSSFGIDNQLGGNYKFIYNYFGKSTPLAEREFIGYRDVFFFISQALEPYLNSGSLQEWGIHKPAGIIVYGPPGSGKIFWANKIAEIISYDFKEIKKHYLGTTLVDNQKTTFNDFLIQMMKSDNVLLLLEDFDQLMRERNEEQSVKSCDEESKELILHYISHFEREKILMVGAANSLANIDKELLAPGRFDVLIPVFPPNIKERSEMLLHHMTENLADEALLMKILENNKAHRLPFWLEVSKNMRAFSNTMLIDFTQSLKKRIRNVYLKDQTLPIVITQKMQDASLRDASKKLTSTYLEQVDQFLFDVSLNNYDDFKQRIDALRTELEHYKIVDLPKKPIGFTHTDEKKS</sequence>
<dbReference type="InterPro" id="IPR027417">
    <property type="entry name" value="P-loop_NTPase"/>
</dbReference>
<proteinExistence type="predicted"/>
<dbReference type="STRING" id="266748.HY04_13615"/>
<dbReference type="InterPro" id="IPR003959">
    <property type="entry name" value="ATPase_AAA_core"/>
</dbReference>
<dbReference type="PANTHER" id="PTHR23077">
    <property type="entry name" value="AAA-FAMILY ATPASE"/>
    <property type="match status" value="1"/>
</dbReference>
<evidence type="ECO:0000313" key="7">
    <source>
        <dbReference type="Proteomes" id="UP000270036"/>
    </source>
</evidence>
<dbReference type="Pfam" id="PF00004">
    <property type="entry name" value="AAA"/>
    <property type="match status" value="1"/>
</dbReference>
<dbReference type="AlphaFoldDB" id="A0A3S4YRC6"/>
<dbReference type="Proteomes" id="UP000270036">
    <property type="component" value="Chromosome"/>
</dbReference>
<dbReference type="Proteomes" id="UP000028349">
    <property type="component" value="Unassembled WGS sequence"/>
</dbReference>
<organism evidence="5 7">
    <name type="scientific">Kaistella antarctica</name>
    <dbReference type="NCBI Taxonomy" id="266748"/>
    <lineage>
        <taxon>Bacteria</taxon>
        <taxon>Pseudomonadati</taxon>
        <taxon>Bacteroidota</taxon>
        <taxon>Flavobacteriia</taxon>
        <taxon>Flavobacteriales</taxon>
        <taxon>Weeksellaceae</taxon>
        <taxon>Chryseobacterium group</taxon>
        <taxon>Kaistella</taxon>
    </lineage>
</organism>
<keyword evidence="5" id="KW-0482">Metalloprotease</keyword>
<keyword evidence="5" id="KW-0378">Hydrolase</keyword>
<evidence type="ECO:0000313" key="6">
    <source>
        <dbReference type="Proteomes" id="UP000028349"/>
    </source>
</evidence>
<evidence type="ECO:0000259" key="3">
    <source>
        <dbReference type="Pfam" id="PF00004"/>
    </source>
</evidence>
<dbReference type="PANTHER" id="PTHR23077:SF171">
    <property type="entry name" value="NUCLEAR VALOSIN-CONTAINING PROTEIN-LIKE"/>
    <property type="match status" value="1"/>
</dbReference>
<keyword evidence="6" id="KW-1185">Reference proteome</keyword>
<evidence type="ECO:0000313" key="4">
    <source>
        <dbReference type="EMBL" id="KEY19430.1"/>
    </source>
</evidence>
<name>A0A3S4YRC6_9FLAO</name>
<dbReference type="KEGG" id="cant:NCTC13489_00856"/>
<dbReference type="GO" id="GO:0006508">
    <property type="term" value="P:proteolysis"/>
    <property type="evidence" value="ECO:0007669"/>
    <property type="project" value="UniProtKB-KW"/>
</dbReference>